<feature type="compositionally biased region" description="Low complexity" evidence="1">
    <location>
        <begin position="83"/>
        <end position="93"/>
    </location>
</feature>
<feature type="compositionally biased region" description="Basic residues" evidence="1">
    <location>
        <begin position="94"/>
        <end position="103"/>
    </location>
</feature>
<dbReference type="Gene3D" id="1.25.40.10">
    <property type="entry name" value="Tetratricopeptide repeat domain"/>
    <property type="match status" value="1"/>
</dbReference>
<evidence type="ECO:0000256" key="1">
    <source>
        <dbReference type="SAM" id="MobiDB-lite"/>
    </source>
</evidence>
<feature type="region of interest" description="Disordered" evidence="1">
    <location>
        <begin position="40"/>
        <end position="124"/>
    </location>
</feature>
<proteinExistence type="predicted"/>
<feature type="signal peptide" evidence="2">
    <location>
        <begin position="1"/>
        <end position="28"/>
    </location>
</feature>
<protein>
    <recommendedName>
        <fullName evidence="4">Pentacotripeptide-repeat region of PRORP domain-containing protein</fullName>
    </recommendedName>
</protein>
<feature type="chain" id="PRO_5030767017" description="Pentacotripeptide-repeat region of PRORP domain-containing protein" evidence="2">
    <location>
        <begin position="29"/>
        <end position="447"/>
    </location>
</feature>
<dbReference type="AlphaFoldDB" id="A0A7S2S7H3"/>
<feature type="region of interest" description="Disordered" evidence="1">
    <location>
        <begin position="161"/>
        <end position="182"/>
    </location>
</feature>
<evidence type="ECO:0000313" key="3">
    <source>
        <dbReference type="EMBL" id="CAD9691827.1"/>
    </source>
</evidence>
<keyword evidence="2" id="KW-0732">Signal</keyword>
<evidence type="ECO:0008006" key="4">
    <source>
        <dbReference type="Google" id="ProtNLM"/>
    </source>
</evidence>
<gene>
    <name evidence="3" type="ORF">EANT1437_LOCUS12715</name>
</gene>
<accession>A0A7S2S7H3</accession>
<organism evidence="3">
    <name type="scientific">Eucampia antarctica</name>
    <dbReference type="NCBI Taxonomy" id="49252"/>
    <lineage>
        <taxon>Eukaryota</taxon>
        <taxon>Sar</taxon>
        <taxon>Stramenopiles</taxon>
        <taxon>Ochrophyta</taxon>
        <taxon>Bacillariophyta</taxon>
        <taxon>Mediophyceae</taxon>
        <taxon>Biddulphiophycidae</taxon>
        <taxon>Hemiaulales</taxon>
        <taxon>Hemiaulaceae</taxon>
        <taxon>Eucampia</taxon>
    </lineage>
</organism>
<dbReference type="EMBL" id="HBHI01024752">
    <property type="protein sequence ID" value="CAD9691827.1"/>
    <property type="molecule type" value="Transcribed_RNA"/>
</dbReference>
<name>A0A7S2S7H3_9STRA</name>
<evidence type="ECO:0000256" key="2">
    <source>
        <dbReference type="SAM" id="SignalP"/>
    </source>
</evidence>
<feature type="compositionally biased region" description="Low complexity" evidence="1">
    <location>
        <begin position="66"/>
        <end position="75"/>
    </location>
</feature>
<feature type="compositionally biased region" description="Low complexity" evidence="1">
    <location>
        <begin position="40"/>
        <end position="53"/>
    </location>
</feature>
<reference evidence="3" key="1">
    <citation type="submission" date="2021-01" db="EMBL/GenBank/DDBJ databases">
        <authorList>
            <person name="Corre E."/>
            <person name="Pelletier E."/>
            <person name="Niang G."/>
            <person name="Scheremetjew M."/>
            <person name="Finn R."/>
            <person name="Kale V."/>
            <person name="Holt S."/>
            <person name="Cochrane G."/>
            <person name="Meng A."/>
            <person name="Brown T."/>
            <person name="Cohen L."/>
        </authorList>
    </citation>
    <scope>NUCLEOTIDE SEQUENCE</scope>
    <source>
        <strain evidence="3">CCMP1452</strain>
    </source>
</reference>
<sequence>MTMGFYGHSNCLLLVVILIVSSWTVEKGIVVVAFSTRISSSQSLNNSHNNNNNRFHQESQSKISRRSSNNDNNGNYWEETTINKNSKSKSSPNQKKKKLKKKGAGNNNNKKNKKDTGEKFTPNEGIEAGVVKQTTLPGGSSLIFGMARRMLVWQGQNVYNDSTKQSTRTQQQSSGNKIKPRVLPRWHPHAGISDINPSFRLSSPVMNNRGYAGVLRRNSRKRNKPSLYRYALRTYDKMRQLETENKGKLSIQRSSTHHLSALVACSKLGQWKESLRIYNEIIQSSKDGKKSISESMIHAIIRCCVRSSKILYRQKSPQYQEPLDAARDILACMTEKYDILVTSVHVNPLAAAYMYVQLPQQAIDVIESHLHHPVSNTNQYEVNESIDIFQIEDFQARDVGTYNIQICHAVSESNWEGAIQQLYQMNEVGLNPSTKQLNKWSDIHHYN</sequence>
<dbReference type="InterPro" id="IPR011990">
    <property type="entry name" value="TPR-like_helical_dom_sf"/>
</dbReference>
<feature type="compositionally biased region" description="Low complexity" evidence="1">
    <location>
        <begin position="162"/>
        <end position="174"/>
    </location>
</feature>